<evidence type="ECO:0008006" key="6">
    <source>
        <dbReference type="Google" id="ProtNLM"/>
    </source>
</evidence>
<dbReference type="RefSeq" id="XP_008867029.1">
    <property type="nucleotide sequence ID" value="XM_008868807.1"/>
</dbReference>
<protein>
    <recommendedName>
        <fullName evidence="6">Mitochondrial carrier protein</fullName>
    </recommendedName>
</protein>
<organism evidence="5">
    <name type="scientific">Aphanomyces invadans</name>
    <dbReference type="NCBI Taxonomy" id="157072"/>
    <lineage>
        <taxon>Eukaryota</taxon>
        <taxon>Sar</taxon>
        <taxon>Stramenopiles</taxon>
        <taxon>Oomycota</taxon>
        <taxon>Saprolegniomycetes</taxon>
        <taxon>Saprolegniales</taxon>
        <taxon>Verrucalvaceae</taxon>
        <taxon>Aphanomyces</taxon>
    </lineage>
</organism>
<keyword evidence="2" id="KW-0812">Transmembrane</keyword>
<name>A0A024UEM2_9STRA</name>
<dbReference type="AlphaFoldDB" id="A0A024UEM2"/>
<accession>A0A024UEM2</accession>
<dbReference type="EMBL" id="KI913958">
    <property type="protein sequence ID" value="ETW04073.1"/>
    <property type="molecule type" value="Genomic_DNA"/>
</dbReference>
<dbReference type="VEuPathDB" id="FungiDB:H310_04450"/>
<evidence type="ECO:0000256" key="4">
    <source>
        <dbReference type="SAM" id="MobiDB-lite"/>
    </source>
</evidence>
<evidence type="ECO:0000313" key="5">
    <source>
        <dbReference type="EMBL" id="ETW04073.1"/>
    </source>
</evidence>
<dbReference type="InterPro" id="IPR023395">
    <property type="entry name" value="MCP_dom_sf"/>
</dbReference>
<comment type="subcellular location">
    <subcellularLocation>
        <location evidence="1">Membrane</location>
    </subcellularLocation>
</comment>
<dbReference type="GeneID" id="20081500"/>
<feature type="region of interest" description="Disordered" evidence="4">
    <location>
        <begin position="1"/>
        <end position="22"/>
    </location>
</feature>
<keyword evidence="3" id="KW-0472">Membrane</keyword>
<sequence length="319" mass="33902">MASDTVVPAVNSDARADDAPEHGEAALGGAMRNALRTAVTRIRLQNPIVGSFPRTPKVPTKAVATASDNLSFLMDVTGYMKEAKEQIAEKTSSKAKAVKLVQWATTTWMPNLVRSTILGSVTWTSYEVTTASLLATSPSTIASPHVAILVPWVFGVSIVAGTVAGSLHGSLWSVSERAMAAFKHEPSAFRIPGVLLSHTLTHLAMFSSYEATKAFLMHDIEGDHTDIDGALCIVGAAATSGLVGEIATYYAAPFEQQSFTTAMHELRTLPLPTLRSMAPSGFSTMLGSPSLLPSETHARIGWLAYEYAKETFDGTSANS</sequence>
<dbReference type="OrthoDB" id="69465at2759"/>
<dbReference type="GO" id="GO:0016020">
    <property type="term" value="C:membrane"/>
    <property type="evidence" value="ECO:0007669"/>
    <property type="project" value="UniProtKB-SubCell"/>
</dbReference>
<evidence type="ECO:0000256" key="2">
    <source>
        <dbReference type="ARBA" id="ARBA00022692"/>
    </source>
</evidence>
<evidence type="ECO:0000256" key="1">
    <source>
        <dbReference type="ARBA" id="ARBA00004370"/>
    </source>
</evidence>
<dbReference type="SUPFAM" id="SSF103506">
    <property type="entry name" value="Mitochondrial carrier"/>
    <property type="match status" value="1"/>
</dbReference>
<gene>
    <name evidence="5" type="ORF">H310_04450</name>
</gene>
<proteinExistence type="predicted"/>
<evidence type="ECO:0000256" key="3">
    <source>
        <dbReference type="ARBA" id="ARBA00023136"/>
    </source>
</evidence>
<reference evidence="5" key="1">
    <citation type="submission" date="2013-12" db="EMBL/GenBank/DDBJ databases">
        <title>The Genome Sequence of Aphanomyces invadans NJM9701.</title>
        <authorList>
            <consortium name="The Broad Institute Genomics Platform"/>
            <person name="Russ C."/>
            <person name="Tyler B."/>
            <person name="van West P."/>
            <person name="Dieguez-Uribeondo J."/>
            <person name="Young S.K."/>
            <person name="Zeng Q."/>
            <person name="Gargeya S."/>
            <person name="Fitzgerald M."/>
            <person name="Abouelleil A."/>
            <person name="Alvarado L."/>
            <person name="Chapman S.B."/>
            <person name="Gainer-Dewar J."/>
            <person name="Goldberg J."/>
            <person name="Griggs A."/>
            <person name="Gujja S."/>
            <person name="Hansen M."/>
            <person name="Howarth C."/>
            <person name="Imamovic A."/>
            <person name="Ireland A."/>
            <person name="Larimer J."/>
            <person name="McCowan C."/>
            <person name="Murphy C."/>
            <person name="Pearson M."/>
            <person name="Poon T.W."/>
            <person name="Priest M."/>
            <person name="Roberts A."/>
            <person name="Saif S."/>
            <person name="Shea T."/>
            <person name="Sykes S."/>
            <person name="Wortman J."/>
            <person name="Nusbaum C."/>
            <person name="Birren B."/>
        </authorList>
    </citation>
    <scope>NUCLEOTIDE SEQUENCE [LARGE SCALE GENOMIC DNA]</scope>
    <source>
        <strain evidence="5">NJM9701</strain>
    </source>
</reference>